<gene>
    <name evidence="2" type="ORF">DM02DRAFT_621440</name>
</gene>
<proteinExistence type="predicted"/>
<feature type="compositionally biased region" description="Low complexity" evidence="1">
    <location>
        <begin position="1"/>
        <end position="10"/>
    </location>
</feature>
<reference evidence="2 3" key="1">
    <citation type="journal article" date="2018" name="Sci. Rep.">
        <title>Comparative genomics provides insights into the lifestyle and reveals functional heterogeneity of dark septate endophytic fungi.</title>
        <authorList>
            <person name="Knapp D.G."/>
            <person name="Nemeth J.B."/>
            <person name="Barry K."/>
            <person name="Hainaut M."/>
            <person name="Henrissat B."/>
            <person name="Johnson J."/>
            <person name="Kuo A."/>
            <person name="Lim J.H.P."/>
            <person name="Lipzen A."/>
            <person name="Nolan M."/>
            <person name="Ohm R.A."/>
            <person name="Tamas L."/>
            <person name="Grigoriev I.V."/>
            <person name="Spatafora J.W."/>
            <person name="Nagy L.G."/>
            <person name="Kovacs G.M."/>
        </authorList>
    </citation>
    <scope>NUCLEOTIDE SEQUENCE [LARGE SCALE GENOMIC DNA]</scope>
    <source>
        <strain evidence="2 3">DSE2036</strain>
    </source>
</reference>
<dbReference type="Proteomes" id="UP000244855">
    <property type="component" value="Unassembled WGS sequence"/>
</dbReference>
<feature type="region of interest" description="Disordered" evidence="1">
    <location>
        <begin position="1"/>
        <end position="110"/>
    </location>
</feature>
<feature type="compositionally biased region" description="Basic residues" evidence="1">
    <location>
        <begin position="99"/>
        <end position="108"/>
    </location>
</feature>
<accession>A0A2V1EDJ2</accession>
<dbReference type="AlphaFoldDB" id="A0A2V1EDJ2"/>
<evidence type="ECO:0000313" key="3">
    <source>
        <dbReference type="Proteomes" id="UP000244855"/>
    </source>
</evidence>
<keyword evidence="3" id="KW-1185">Reference proteome</keyword>
<evidence type="ECO:0000256" key="1">
    <source>
        <dbReference type="SAM" id="MobiDB-lite"/>
    </source>
</evidence>
<sequence>MSGQNPTHTTPPHHPTPHNTRRKTSRTHNTHTHTSTSPSPSPSPSPAPRSRYHHRRRSSTSFYENAISEASVEAFRHVTSPPPPPPPPSSSSWKDGFSHHHRRRRSRRGAIGAYSAGEDVILSATTTRRMLLAGYDEDDVDEASGLAFQRGRRRRSLGDDARACRDEEGREREVGVEDGDATTLATLGSNVEEELSLLDLQQRTEIEDTEIDETKIAVRYSTTSSSSSSSPGQLGVSATLTLSTEFNLNLGSLSGEVTREELNEMMVKTVLLRLKEVVAGLDGHAQGGRNVDVVCEDEGEDGER</sequence>
<feature type="compositionally biased region" description="Pro residues" evidence="1">
    <location>
        <begin position="80"/>
        <end position="89"/>
    </location>
</feature>
<name>A0A2V1EDJ2_9PLEO</name>
<dbReference type="EMBL" id="KZ805300">
    <property type="protein sequence ID" value="PVI08603.1"/>
    <property type="molecule type" value="Genomic_DNA"/>
</dbReference>
<organism evidence="2 3">
    <name type="scientific">Periconia macrospinosa</name>
    <dbReference type="NCBI Taxonomy" id="97972"/>
    <lineage>
        <taxon>Eukaryota</taxon>
        <taxon>Fungi</taxon>
        <taxon>Dikarya</taxon>
        <taxon>Ascomycota</taxon>
        <taxon>Pezizomycotina</taxon>
        <taxon>Dothideomycetes</taxon>
        <taxon>Pleosporomycetidae</taxon>
        <taxon>Pleosporales</taxon>
        <taxon>Massarineae</taxon>
        <taxon>Periconiaceae</taxon>
        <taxon>Periconia</taxon>
    </lineage>
</organism>
<protein>
    <submittedName>
        <fullName evidence="2">Uncharacterized protein</fullName>
    </submittedName>
</protein>
<feature type="compositionally biased region" description="Basic residues" evidence="1">
    <location>
        <begin position="15"/>
        <end position="31"/>
    </location>
</feature>
<evidence type="ECO:0000313" key="2">
    <source>
        <dbReference type="EMBL" id="PVI08603.1"/>
    </source>
</evidence>